<organism evidence="1 2">
    <name type="scientific">Anoxybacillus flavithermus (strain DSM 21510 / WK1)</name>
    <dbReference type="NCBI Taxonomy" id="491915"/>
    <lineage>
        <taxon>Bacteria</taxon>
        <taxon>Bacillati</taxon>
        <taxon>Bacillota</taxon>
        <taxon>Bacilli</taxon>
        <taxon>Bacillales</taxon>
        <taxon>Anoxybacillaceae</taxon>
        <taxon>Anoxybacillus</taxon>
    </lineage>
</organism>
<dbReference type="KEGG" id="afl:Aflv_2337"/>
<proteinExistence type="predicted"/>
<accession>B7GEY1</accession>
<protein>
    <submittedName>
        <fullName evidence="1">Uncharacterized conserved protein</fullName>
    </submittedName>
</protein>
<evidence type="ECO:0000313" key="1">
    <source>
        <dbReference type="EMBL" id="ACJ34694.1"/>
    </source>
</evidence>
<dbReference type="STRING" id="491915.Aflv_2337"/>
<dbReference type="EMBL" id="CP000922">
    <property type="protein sequence ID" value="ACJ34694.1"/>
    <property type="molecule type" value="Genomic_DNA"/>
</dbReference>
<dbReference type="InterPro" id="IPR020355">
    <property type="entry name" value="Uncharacterised_YhcU"/>
</dbReference>
<evidence type="ECO:0000313" key="2">
    <source>
        <dbReference type="Proteomes" id="UP000000742"/>
    </source>
</evidence>
<dbReference type="Proteomes" id="UP000000742">
    <property type="component" value="Chromosome"/>
</dbReference>
<dbReference type="eggNOG" id="ENOG5032XB2">
    <property type="taxonomic scope" value="Bacteria"/>
</dbReference>
<name>B7GEY1_ANOFW</name>
<sequence>MRQLKTVYVATEEQKQYIHSLIEQFYTCIFPKYFTDDEIETFQSLGVLQFEASTYDGTLKEAFTIISALQSLQAIIEFVSFHHRSAHYEQLFQRNIEQLEQHGISFPLTLEHFLHQRDEYVSMYMKPIHAWVM</sequence>
<gene>
    <name evidence="1" type="ordered locus">Aflv_2337</name>
</gene>
<dbReference type="GeneID" id="7038589"/>
<dbReference type="AlphaFoldDB" id="B7GEY1"/>
<dbReference type="HOGENOM" id="CLU_135464_0_0_9"/>
<reference evidence="1 2" key="1">
    <citation type="journal article" date="2008" name="Genome Biol.">
        <title>Encapsulated in silica: genome, proteome and physiology of the thermophilic bacterium Anoxybacillus flavithermus WK1.</title>
        <authorList>
            <person name="Saw J.H."/>
            <person name="Mountain B.W."/>
            <person name="Feng L."/>
            <person name="Omelchenko M.V."/>
            <person name="Hou S."/>
            <person name="Saito J.A."/>
            <person name="Stott M.B."/>
            <person name="Li D."/>
            <person name="Zhao G."/>
            <person name="Wu J."/>
            <person name="Galperin M.Y."/>
            <person name="Koonin E.V."/>
            <person name="Makarova K.S."/>
            <person name="Wolf Y.I."/>
            <person name="Rigden D.J."/>
            <person name="Dunfield P.F."/>
            <person name="Wang L."/>
            <person name="Alam M."/>
        </authorList>
    </citation>
    <scope>NUCLEOTIDE SEQUENCE [LARGE SCALE GENOMIC DNA]</scope>
    <source>
        <strain evidence="2">DSM 21510 / WK1</strain>
    </source>
</reference>
<dbReference type="Pfam" id="PF17326">
    <property type="entry name" value="DUF5365"/>
    <property type="match status" value="1"/>
</dbReference>
<dbReference type="RefSeq" id="WP_012575867.1">
    <property type="nucleotide sequence ID" value="NC_011567.1"/>
</dbReference>